<dbReference type="AlphaFoldDB" id="A0A848L4N9"/>
<organism evidence="2 3">
    <name type="scientific">Pyxidicoccus fallax</name>
    <dbReference type="NCBI Taxonomy" id="394095"/>
    <lineage>
        <taxon>Bacteria</taxon>
        <taxon>Pseudomonadati</taxon>
        <taxon>Myxococcota</taxon>
        <taxon>Myxococcia</taxon>
        <taxon>Myxococcales</taxon>
        <taxon>Cystobacterineae</taxon>
        <taxon>Myxococcaceae</taxon>
        <taxon>Pyxidicoccus</taxon>
    </lineage>
</organism>
<keyword evidence="3" id="KW-1185">Reference proteome</keyword>
<reference evidence="2 3" key="1">
    <citation type="submission" date="2020-04" db="EMBL/GenBank/DDBJ databases">
        <title>Draft genome of Pyxidicoccus fallax type strain.</title>
        <authorList>
            <person name="Whitworth D.E."/>
        </authorList>
    </citation>
    <scope>NUCLEOTIDE SEQUENCE [LARGE SCALE GENOMIC DNA]</scope>
    <source>
        <strain evidence="2 3">DSM 14698</strain>
    </source>
</reference>
<evidence type="ECO:0000256" key="1">
    <source>
        <dbReference type="SAM" id="Phobius"/>
    </source>
</evidence>
<dbReference type="Proteomes" id="UP000518300">
    <property type="component" value="Unassembled WGS sequence"/>
</dbReference>
<dbReference type="RefSeq" id="WP_169342912.1">
    <property type="nucleotide sequence ID" value="NZ_JABBJJ010000006.1"/>
</dbReference>
<evidence type="ECO:0000313" key="3">
    <source>
        <dbReference type="Proteomes" id="UP000518300"/>
    </source>
</evidence>
<name>A0A848L4N9_9BACT</name>
<keyword evidence="1" id="KW-0812">Transmembrane</keyword>
<proteinExistence type="predicted"/>
<feature type="transmembrane region" description="Helical" evidence="1">
    <location>
        <begin position="36"/>
        <end position="56"/>
    </location>
</feature>
<sequence length="238" mass="25554">MKARLAVVSGVVVLSYLLLALEGVTVDRLVIEDGPVEMAGALGLGVTAAVFLFAAVRAWRSPEWRMRAPAFVALGLLFFLGAGEEISWGQRLFGWGTPEALAQVNVQQETNLHNLAFMKGWLDAGRLFNLFTFGFVLVLPLAARAAPSLAARLERLVPIPPLVLAVPFIVNQVASKAVPALFEKGYTGRFDFVQCVTELKETNLSILFVLVAFALLKAVPSSRPAASAAVLPTSMPHA</sequence>
<feature type="transmembrane region" description="Helical" evidence="1">
    <location>
        <begin position="68"/>
        <end position="88"/>
    </location>
</feature>
<accession>A0A848L4N9</accession>
<protein>
    <submittedName>
        <fullName evidence="2">Uncharacterized protein</fullName>
    </submittedName>
</protein>
<feature type="transmembrane region" description="Helical" evidence="1">
    <location>
        <begin position="127"/>
        <end position="147"/>
    </location>
</feature>
<gene>
    <name evidence="2" type="ORF">HG543_01955</name>
</gene>
<keyword evidence="1" id="KW-1133">Transmembrane helix</keyword>
<evidence type="ECO:0000313" key="2">
    <source>
        <dbReference type="EMBL" id="NMO13629.1"/>
    </source>
</evidence>
<comment type="caution">
    <text evidence="2">The sequence shown here is derived from an EMBL/GenBank/DDBJ whole genome shotgun (WGS) entry which is preliminary data.</text>
</comment>
<dbReference type="EMBL" id="JABBJJ010000006">
    <property type="protein sequence ID" value="NMO13629.1"/>
    <property type="molecule type" value="Genomic_DNA"/>
</dbReference>
<keyword evidence="1" id="KW-0472">Membrane</keyword>